<dbReference type="Gene3D" id="2.70.70.10">
    <property type="entry name" value="Glucose Permease (Domain IIA)"/>
    <property type="match status" value="1"/>
</dbReference>
<dbReference type="Pfam" id="PF01551">
    <property type="entry name" value="Peptidase_M23"/>
    <property type="match status" value="1"/>
</dbReference>
<dbReference type="Gene3D" id="3.10.450.350">
    <property type="match status" value="2"/>
</dbReference>
<dbReference type="SUPFAM" id="SSF51261">
    <property type="entry name" value="Duplicated hybrid motif"/>
    <property type="match status" value="1"/>
</dbReference>
<feature type="domain" description="M23ase beta-sheet core" evidence="11">
    <location>
        <begin position="297"/>
        <end position="390"/>
    </location>
</feature>
<evidence type="ECO:0000259" key="11">
    <source>
        <dbReference type="Pfam" id="PF01551"/>
    </source>
</evidence>
<keyword evidence="7" id="KW-0482">Metalloprotease</keyword>
<dbReference type="PANTHER" id="PTHR21666">
    <property type="entry name" value="PEPTIDASE-RELATED"/>
    <property type="match status" value="1"/>
</dbReference>
<dbReference type="InterPro" id="IPR011055">
    <property type="entry name" value="Dup_hybrid_motif"/>
</dbReference>
<accession>A0A0C1Z6X9</accession>
<dbReference type="GO" id="GO:0006508">
    <property type="term" value="P:proteolysis"/>
    <property type="evidence" value="ECO:0007669"/>
    <property type="project" value="UniProtKB-KW"/>
</dbReference>
<feature type="domain" description="Csd3-like second N-terminal" evidence="12">
    <location>
        <begin position="162"/>
        <end position="285"/>
    </location>
</feature>
<dbReference type="RefSeq" id="WP_020197340.1">
    <property type="nucleotide sequence ID" value="NZ_BAOH01000112.1"/>
</dbReference>
<keyword evidence="6" id="KW-0862">Zinc</keyword>
<dbReference type="PANTHER" id="PTHR21666:SF292">
    <property type="entry name" value="MUREIN DD-ENDOPEPTIDASE MEPM"/>
    <property type="match status" value="1"/>
</dbReference>
<protein>
    <submittedName>
        <fullName evidence="13">Peptidase M23</fullName>
    </submittedName>
</protein>
<evidence type="ECO:0000256" key="10">
    <source>
        <dbReference type="SAM" id="SignalP"/>
    </source>
</evidence>
<keyword evidence="3" id="KW-0645">Protease</keyword>
<evidence type="ECO:0000256" key="1">
    <source>
        <dbReference type="ARBA" id="ARBA00001947"/>
    </source>
</evidence>
<dbReference type="CDD" id="cd12797">
    <property type="entry name" value="M23_peptidase"/>
    <property type="match status" value="1"/>
</dbReference>
<dbReference type="Proteomes" id="UP000031586">
    <property type="component" value="Unassembled WGS sequence"/>
</dbReference>
<evidence type="ECO:0000256" key="6">
    <source>
        <dbReference type="ARBA" id="ARBA00022833"/>
    </source>
</evidence>
<dbReference type="Pfam" id="PF19425">
    <property type="entry name" value="Csd3_N2"/>
    <property type="match status" value="1"/>
</dbReference>
<comment type="pathway">
    <text evidence="8">Cell wall degradation; peptidoglycan degradation.</text>
</comment>
<comment type="cofactor">
    <cofactor evidence="1">
        <name>Zn(2+)</name>
        <dbReference type="ChEBI" id="CHEBI:29105"/>
    </cofactor>
</comment>
<evidence type="ECO:0000256" key="4">
    <source>
        <dbReference type="ARBA" id="ARBA00022723"/>
    </source>
</evidence>
<name>A0A0C1Z6X9_9VIBR</name>
<dbReference type="GO" id="GO:0046872">
    <property type="term" value="F:metal ion binding"/>
    <property type="evidence" value="ECO:0007669"/>
    <property type="project" value="UniProtKB-KW"/>
</dbReference>
<evidence type="ECO:0000256" key="9">
    <source>
        <dbReference type="SAM" id="MobiDB-lite"/>
    </source>
</evidence>
<proteinExistence type="predicted"/>
<dbReference type="InterPro" id="IPR016047">
    <property type="entry name" value="M23ase_b-sheet_dom"/>
</dbReference>
<comment type="subcellular location">
    <subcellularLocation>
        <location evidence="2">Cell envelope</location>
    </subcellularLocation>
</comment>
<dbReference type="GO" id="GO:0030313">
    <property type="term" value="C:cell envelope"/>
    <property type="evidence" value="ECO:0007669"/>
    <property type="project" value="UniProtKB-SubCell"/>
</dbReference>
<evidence type="ECO:0000313" key="13">
    <source>
        <dbReference type="EMBL" id="KIF51879.1"/>
    </source>
</evidence>
<evidence type="ECO:0000313" key="14">
    <source>
        <dbReference type="Proteomes" id="UP000031586"/>
    </source>
</evidence>
<dbReference type="AlphaFoldDB" id="A0A0C1Z6X9"/>
<feature type="signal peptide" evidence="10">
    <location>
        <begin position="1"/>
        <end position="26"/>
    </location>
</feature>
<evidence type="ECO:0000256" key="2">
    <source>
        <dbReference type="ARBA" id="ARBA00004196"/>
    </source>
</evidence>
<dbReference type="FunFam" id="2.70.70.10:FF:000002">
    <property type="entry name" value="Murein DD-endopeptidase MepM"/>
    <property type="match status" value="1"/>
</dbReference>
<keyword evidence="4" id="KW-0479">Metal-binding</keyword>
<dbReference type="EMBL" id="JPRD01000028">
    <property type="protein sequence ID" value="KIF51879.1"/>
    <property type="molecule type" value="Genomic_DNA"/>
</dbReference>
<gene>
    <name evidence="13" type="ORF">H735_17140</name>
</gene>
<keyword evidence="10" id="KW-0732">Signal</keyword>
<dbReference type="InterPro" id="IPR050570">
    <property type="entry name" value="Cell_wall_metabolism_enzyme"/>
</dbReference>
<keyword evidence="5" id="KW-0378">Hydrolase</keyword>
<evidence type="ECO:0000259" key="12">
    <source>
        <dbReference type="Pfam" id="PF19425"/>
    </source>
</evidence>
<evidence type="ECO:0000256" key="5">
    <source>
        <dbReference type="ARBA" id="ARBA00022801"/>
    </source>
</evidence>
<evidence type="ECO:0000256" key="7">
    <source>
        <dbReference type="ARBA" id="ARBA00023049"/>
    </source>
</evidence>
<evidence type="ECO:0000256" key="8">
    <source>
        <dbReference type="ARBA" id="ARBA00060568"/>
    </source>
</evidence>
<comment type="caution">
    <text evidence="13">The sequence shown here is derived from an EMBL/GenBank/DDBJ whole genome shotgun (WGS) entry which is preliminary data.</text>
</comment>
<organism evidence="13 14">
    <name type="scientific">Vibrio owensii CAIM 1854 = LMG 25443</name>
    <dbReference type="NCBI Taxonomy" id="1229493"/>
    <lineage>
        <taxon>Bacteria</taxon>
        <taxon>Pseudomonadati</taxon>
        <taxon>Pseudomonadota</taxon>
        <taxon>Gammaproteobacteria</taxon>
        <taxon>Vibrionales</taxon>
        <taxon>Vibrionaceae</taxon>
        <taxon>Vibrio</taxon>
    </lineage>
</organism>
<dbReference type="GO" id="GO:0004222">
    <property type="term" value="F:metalloendopeptidase activity"/>
    <property type="evidence" value="ECO:0007669"/>
    <property type="project" value="TreeGrafter"/>
</dbReference>
<sequence>MKFVRYSLIAVAATAFSLAAYLTYQAETKPEEITIKVTPYSELEGSHVHEAQTDDTAPNAEEANQDHDNIARIHYFVKVGDTLSTIFSSWGVPYETTQKLLEADLTSLKLDTIKPGDHLEFVVDRDTKTLQQVIFHESLVERSIYTQNDDGTFAYDFVEEPGEWREEMYSGEINGSFSSSAHRQGLTTTQIANITRVLRDKVNFARELRAGDSFHVLVRRQYVDDHLTGNTEVQGIAIKMRGKDVEAFLAEDGRFYDRDGNSLEQAFNRYPIDKQFRRITSPFNPNRRHPVTGRIQPHNGTDFATPVGSPVYSTGDGKVIAVRNHPYAGKYLVIEHNSVYKTRYLHLSRFLVKKGDHVKRGQKIALSGATGRLTGPHLHFEVLVRNRAVDSMTADLPLASSIPNKDKPAFLARVSEFDDMVATAQNASNAEASEGKKTS</sequence>
<feature type="region of interest" description="Disordered" evidence="9">
    <location>
        <begin position="281"/>
        <end position="305"/>
    </location>
</feature>
<feature type="chain" id="PRO_5002143897" evidence="10">
    <location>
        <begin position="27"/>
        <end position="439"/>
    </location>
</feature>
<dbReference type="InterPro" id="IPR045834">
    <property type="entry name" value="Csd3_N2"/>
</dbReference>
<dbReference type="PATRIC" id="fig|1229493.5.peg.2579"/>
<reference evidence="13 14" key="1">
    <citation type="submission" date="2014-07" db="EMBL/GenBank/DDBJ databases">
        <title>Unique and conserved regions in Vibrio harveyi and related species in comparison with the shrimp pathogen Vibrio harveyi CAIM 1792.</title>
        <authorList>
            <person name="Espinoza-Valles I."/>
            <person name="Vora G."/>
            <person name="Leekitcharoenphon P."/>
            <person name="Ussery D."/>
            <person name="Hoj L."/>
            <person name="Gomez-Gil B."/>
        </authorList>
    </citation>
    <scope>NUCLEOTIDE SEQUENCE [LARGE SCALE GENOMIC DNA]</scope>
    <source>
        <strain evidence="14">CAIM 1854 / LMG 25443</strain>
    </source>
</reference>
<evidence type="ECO:0000256" key="3">
    <source>
        <dbReference type="ARBA" id="ARBA00022670"/>
    </source>
</evidence>